<name>A0A7H2BJW5_9MICC</name>
<accession>A0A7H2BJW5</accession>
<evidence type="ECO:0000313" key="2">
    <source>
        <dbReference type="Proteomes" id="UP000516421"/>
    </source>
</evidence>
<organism evidence="1 2">
    <name type="scientific">Rothia amarae</name>
    <dbReference type="NCBI Taxonomy" id="169480"/>
    <lineage>
        <taxon>Bacteria</taxon>
        <taxon>Bacillati</taxon>
        <taxon>Actinomycetota</taxon>
        <taxon>Actinomycetes</taxon>
        <taxon>Micrococcales</taxon>
        <taxon>Micrococcaceae</taxon>
        <taxon>Rothia</taxon>
    </lineage>
</organism>
<gene>
    <name evidence="1" type="ORF">IDM48_00410</name>
</gene>
<dbReference type="AlphaFoldDB" id="A0A7H2BJW5"/>
<dbReference type="KEGG" id="rama:IDM48_00410"/>
<reference evidence="1 2" key="1">
    <citation type="submission" date="2020-09" db="EMBL/GenBank/DDBJ databases">
        <title>Investigation of environmental microbe.</title>
        <authorList>
            <person name="Ou Y."/>
            <person name="Kang Q."/>
        </authorList>
    </citation>
    <scope>NUCLEOTIDE SEQUENCE [LARGE SCALE GENOMIC DNA]</scope>
    <source>
        <strain evidence="1 2">KJZ-9</strain>
    </source>
</reference>
<dbReference type="RefSeq" id="WP_068169744.1">
    <property type="nucleotide sequence ID" value="NZ_CP061538.1"/>
</dbReference>
<evidence type="ECO:0000313" key="1">
    <source>
        <dbReference type="EMBL" id="QNV39961.1"/>
    </source>
</evidence>
<dbReference type="EMBL" id="CP061538">
    <property type="protein sequence ID" value="QNV39961.1"/>
    <property type="molecule type" value="Genomic_DNA"/>
</dbReference>
<sequence>MKKQQTGIKETAFQLARKHGWELEYEGGLEIDGEYLDDADLTWRQVSEDGSLTYVLNISWSESTQYGFVLTREKEKESAHSGSSFGVFTGANLNATPFENSALSLLQQGQTVTEKYFISTMERLISEIEGAIQSLV</sequence>
<proteinExistence type="predicted"/>
<evidence type="ECO:0008006" key="3">
    <source>
        <dbReference type="Google" id="ProtNLM"/>
    </source>
</evidence>
<keyword evidence="2" id="KW-1185">Reference proteome</keyword>
<protein>
    <recommendedName>
        <fullName evidence="3">YbjN domain-containing protein</fullName>
    </recommendedName>
</protein>
<dbReference type="Proteomes" id="UP000516421">
    <property type="component" value="Chromosome"/>
</dbReference>